<proteinExistence type="predicted"/>
<dbReference type="Proteomes" id="UP001251528">
    <property type="component" value="Unassembled WGS sequence"/>
</dbReference>
<feature type="compositionally biased region" description="Polar residues" evidence="3">
    <location>
        <begin position="53"/>
        <end position="72"/>
    </location>
</feature>
<feature type="region of interest" description="Disordered" evidence="3">
    <location>
        <begin position="426"/>
        <end position="458"/>
    </location>
</feature>
<dbReference type="SUPFAM" id="SSF52058">
    <property type="entry name" value="L domain-like"/>
    <property type="match status" value="2"/>
</dbReference>
<dbReference type="Gene3D" id="3.80.10.10">
    <property type="entry name" value="Ribonuclease Inhibitor"/>
    <property type="match status" value="2"/>
</dbReference>
<feature type="compositionally biased region" description="Polar residues" evidence="3">
    <location>
        <begin position="1025"/>
        <end position="1043"/>
    </location>
</feature>
<feature type="compositionally biased region" description="Polar residues" evidence="3">
    <location>
        <begin position="692"/>
        <end position="704"/>
    </location>
</feature>
<evidence type="ECO:0000256" key="3">
    <source>
        <dbReference type="SAM" id="MobiDB-lite"/>
    </source>
</evidence>
<feature type="compositionally biased region" description="Basic and acidic residues" evidence="3">
    <location>
        <begin position="488"/>
        <end position="498"/>
    </location>
</feature>
<feature type="compositionally biased region" description="Polar residues" evidence="3">
    <location>
        <begin position="1122"/>
        <end position="1135"/>
    </location>
</feature>
<feature type="region of interest" description="Disordered" evidence="3">
    <location>
        <begin position="1"/>
        <end position="72"/>
    </location>
</feature>
<keyword evidence="5" id="KW-1185">Reference proteome</keyword>
<comment type="caution">
    <text evidence="4">The sequence shown here is derived from an EMBL/GenBank/DDBJ whole genome shotgun (WGS) entry which is preliminary data.</text>
</comment>
<name>A0AAJ0FSH6_9HYPO</name>
<sequence length="1806" mass="200736">MAPAWLDSLSEDWVSQPGSDASDGQLPPLPPPDEIEKSQIRQLPSRIPRRAGNRSSLPPTSANSPSVLSERSANDINISIKRLPSKLSQEVKADVSRSVSNATNGSVVHNSIPAQRSSSKDGQTPEWKRRLVYGDIPYGEQRDLFCSAAAGLQDMFKPPQEGEEESDIGRDNLHHIDMTLPSSPPNYPQPITDADFEQYEEFDEEEEYPADVTPSPSPRRLQKDIKYKLNESSPIPDGRNVNPPNGDCTPERPTEDEIYRDSSCLTAPSEGDGTSRKPSGQSDTRNEDFSPILIGKHSGNNGNVDFAPIEVPVDQLWQKLERLRINQMLLDSQTDLQAGFDTSPSRPPVDVETTEDYIHNGGFINARRGGRSGDGSFYNRGLSSELGVDTSEMLPEESLQASTPKQFPSVRTLGTNSYPAFQVMRSPSLPRAPFPSPDKKQLVTGETRPSANSPLKLFGPYDTFTNQTLLRRISQFEERSGSPSQRSRRSDGAAHGQEDEIDLNSSIARGRNLSRFGENDLDGYEFRGNLSDEIYEDSDVNKENVAPPLHDISLPPYPLRVLGDREDSPEGYSGLVIERKRSKNETPSRSRQGDDPPLPNHAPSNSATPKRDPGSEGKRLRTSPSKDPTPKRRRTLHRSDIAFGREVQLEAVDVASLQTQSLLPSKKRKDALLGNFEVANPDVLALRSILQPQSPNSSRSSCASHDQLKKSPLRALQRDDDVPSSDAVTETDRKPSIRTQDFVDQAAQIMAMIRNQVKPGLASLEESEEDVEEAQGPLSDAGSNQDSTNEPFSRPPSREGNPVPWAQQRQDDPELMSRLKKYQEISDMGDVITSSVRSMGLSKDAVSAAQDVEPQIEQRNGILTGTLPIPVLGEVISDLPNVRITSSSSRFSDPDQRSPTRDFPTNSSNRSTSRNYPSASSRGSDSRRVIMPESVCHLIPDRVGSMCLDKDKNMWIKRKESVLVQERSILRSEDSEDDPFASIPDLSVDMTREMLNLRLATAAKEADADRQNSPKSPARRAASRNYMTLSPNQPLDSHASTFMANELGKLGDSSSHQEDEEPNGNASDDRASNAFSSTKRRNLTISFSSPVASVIRDLTPDDLDSIEDESTAAAAYPAPNESPHQSPSQNGAKARNVTQSLRGTNNQAPLRQASLRGPAFIPRPVSRIDEQDEESTVEIGHMDRQLSIIGEQSMVSHKTPDGRRASLSFIFNQTPGNGALTYTADDSAVIGRNVGKLSLSPLSEFSLNNPDQSFGFEVSYVMGRRHMATGDGSRKVLSMTIRELVDRLGEAEPLESFWEDIKELDLGDKRLSSLHMLDEFCGKLVTLDASANKLNHLEGVPSTVRELKVSQNLLTELTSWDHLMNLQYVDISCNDVTSLSALKTLVHLRSVKADNNQLTGLDGLDLHDGLLSLRARNNMIEEVDFSLSRFERLQELDLSNNKISSVHNLDLLQVLTRLKLSKNRMTELPTAECKTSLRHLDMSDNELVILDLSNFPNLHSMYADRNHIHTVCGVDRTRRLDSLSLREQRGEEPLHLGFLSSAYEIRKLFLSGNYMQEFDPQVDFLNMQLLELANCGLQRLPEKMGQLMPNLRTLNINFNAVNNLTPLQFIPRLKKLLVAGNRLADSTLVTQLLNQFPHLTQLDVRDNPVTLGFYAPLQVLVPTNGSENADSFVLPQADVTRDDTFASRLDEGTRLRRRLHEVALVTSCRRLKLLDGLPVRRGYVLLRDELFQTLINDGLLPDSERRDVEDVLPAPVHNQSNEHDDLEEETIADEQARAQLEDEAETAWQHNTTMKSSRWSREDSFA</sequence>
<feature type="compositionally biased region" description="Basic and acidic residues" evidence="3">
    <location>
        <begin position="609"/>
        <end position="619"/>
    </location>
</feature>
<feature type="region of interest" description="Disordered" evidence="3">
    <location>
        <begin position="475"/>
        <end position="506"/>
    </location>
</feature>
<dbReference type="InterPro" id="IPR003591">
    <property type="entry name" value="Leu-rich_rpt_typical-subtyp"/>
</dbReference>
<feature type="compositionally biased region" description="Basic and acidic residues" evidence="3">
    <location>
        <begin position="577"/>
        <end position="594"/>
    </location>
</feature>
<organism evidence="4 5">
    <name type="scientific">Conoideocrella luteorostrata</name>
    <dbReference type="NCBI Taxonomy" id="1105319"/>
    <lineage>
        <taxon>Eukaryota</taxon>
        <taxon>Fungi</taxon>
        <taxon>Dikarya</taxon>
        <taxon>Ascomycota</taxon>
        <taxon>Pezizomycotina</taxon>
        <taxon>Sordariomycetes</taxon>
        <taxon>Hypocreomycetidae</taxon>
        <taxon>Hypocreales</taxon>
        <taxon>Clavicipitaceae</taxon>
        <taxon>Conoideocrella</taxon>
    </lineage>
</organism>
<feature type="compositionally biased region" description="Basic and acidic residues" evidence="3">
    <location>
        <begin position="249"/>
        <end position="260"/>
    </location>
</feature>
<evidence type="ECO:0000313" key="5">
    <source>
        <dbReference type="Proteomes" id="UP001251528"/>
    </source>
</evidence>
<feature type="compositionally biased region" description="Polar residues" evidence="3">
    <location>
        <begin position="97"/>
        <end position="122"/>
    </location>
</feature>
<reference evidence="4" key="1">
    <citation type="submission" date="2023-06" db="EMBL/GenBank/DDBJ databases">
        <title>Conoideocrella luteorostrata (Hypocreales: Clavicipitaceae), a potential biocontrol fungus for elongate hemlock scale in United States Christmas tree production areas.</title>
        <authorList>
            <person name="Barrett H."/>
            <person name="Lovett B."/>
            <person name="Macias A.M."/>
            <person name="Stajich J.E."/>
            <person name="Kasson M.T."/>
        </authorList>
    </citation>
    <scope>NUCLEOTIDE SEQUENCE</scope>
    <source>
        <strain evidence="4">ARSEF 14590</strain>
    </source>
</reference>
<feature type="region of interest" description="Disordered" evidence="3">
    <location>
        <begin position="1782"/>
        <end position="1806"/>
    </location>
</feature>
<dbReference type="SMART" id="SM00369">
    <property type="entry name" value="LRR_TYP"/>
    <property type="match status" value="5"/>
</dbReference>
<feature type="compositionally biased region" description="Basic and acidic residues" evidence="3">
    <location>
        <begin position="167"/>
        <end position="177"/>
    </location>
</feature>
<dbReference type="EMBL" id="JASWJB010000522">
    <property type="protein sequence ID" value="KAK2589934.1"/>
    <property type="molecule type" value="Genomic_DNA"/>
</dbReference>
<keyword evidence="2" id="KW-0677">Repeat</keyword>
<dbReference type="GO" id="GO:0031028">
    <property type="term" value="P:septation initiation signaling"/>
    <property type="evidence" value="ECO:0007669"/>
    <property type="project" value="TreeGrafter"/>
</dbReference>
<keyword evidence="1" id="KW-0433">Leucine-rich repeat</keyword>
<dbReference type="PROSITE" id="PS51450">
    <property type="entry name" value="LRR"/>
    <property type="match status" value="2"/>
</dbReference>
<dbReference type="InterPro" id="IPR001611">
    <property type="entry name" value="Leu-rich_rpt"/>
</dbReference>
<feature type="compositionally biased region" description="Acidic residues" evidence="3">
    <location>
        <begin position="194"/>
        <end position="209"/>
    </location>
</feature>
<feature type="region of interest" description="Disordered" evidence="3">
    <location>
        <begin position="1002"/>
        <end position="1075"/>
    </location>
</feature>
<feature type="compositionally biased region" description="Polar residues" evidence="3">
    <location>
        <begin position="1788"/>
        <end position="1797"/>
    </location>
</feature>
<gene>
    <name evidence="4" type="primary">NUD1</name>
    <name evidence="4" type="ORF">QQS21_012387</name>
</gene>
<feature type="region of interest" description="Disordered" evidence="3">
    <location>
        <begin position="544"/>
        <end position="640"/>
    </location>
</feature>
<dbReference type="GO" id="GO:0035591">
    <property type="term" value="F:signaling adaptor activity"/>
    <property type="evidence" value="ECO:0007669"/>
    <property type="project" value="TreeGrafter"/>
</dbReference>
<feature type="region of interest" description="Disordered" evidence="3">
    <location>
        <begin position="885"/>
        <end position="927"/>
    </location>
</feature>
<dbReference type="PANTHER" id="PTHR47566">
    <property type="match status" value="1"/>
</dbReference>
<dbReference type="PANTHER" id="PTHR47566:SF1">
    <property type="entry name" value="PROTEIN NUD1"/>
    <property type="match status" value="1"/>
</dbReference>
<feature type="region of interest" description="Disordered" evidence="3">
    <location>
        <begin position="156"/>
        <end position="301"/>
    </location>
</feature>
<dbReference type="InterPro" id="IPR032675">
    <property type="entry name" value="LRR_dom_sf"/>
</dbReference>
<evidence type="ECO:0000256" key="1">
    <source>
        <dbReference type="ARBA" id="ARBA00022614"/>
    </source>
</evidence>
<feature type="region of interest" description="Disordered" evidence="3">
    <location>
        <begin position="84"/>
        <end position="127"/>
    </location>
</feature>
<evidence type="ECO:0000313" key="4">
    <source>
        <dbReference type="EMBL" id="KAK2589934.1"/>
    </source>
</evidence>
<dbReference type="GO" id="GO:0061499">
    <property type="term" value="C:outer plaque of mitotic spindle pole body"/>
    <property type="evidence" value="ECO:0007669"/>
    <property type="project" value="TreeGrafter"/>
</dbReference>
<dbReference type="InterPro" id="IPR052574">
    <property type="entry name" value="CDIRP"/>
</dbReference>
<accession>A0AAJ0FSH6</accession>
<feature type="compositionally biased region" description="Low complexity" evidence="3">
    <location>
        <begin position="905"/>
        <end position="915"/>
    </location>
</feature>
<feature type="region of interest" description="Disordered" evidence="3">
    <location>
        <begin position="1115"/>
        <end position="1135"/>
    </location>
</feature>
<evidence type="ECO:0000256" key="2">
    <source>
        <dbReference type="ARBA" id="ARBA00022737"/>
    </source>
</evidence>
<dbReference type="SMART" id="SM00365">
    <property type="entry name" value="LRR_SD22"/>
    <property type="match status" value="3"/>
</dbReference>
<feature type="region of interest" description="Disordered" evidence="3">
    <location>
        <begin position="761"/>
        <end position="812"/>
    </location>
</feature>
<protein>
    <submittedName>
        <fullName evidence="4">Protein nud1</fullName>
    </submittedName>
</protein>
<dbReference type="GO" id="GO:1902412">
    <property type="term" value="P:regulation of mitotic cytokinesis"/>
    <property type="evidence" value="ECO:0007669"/>
    <property type="project" value="TreeGrafter"/>
</dbReference>
<feature type="compositionally biased region" description="Polar residues" evidence="3">
    <location>
        <begin position="781"/>
        <end position="791"/>
    </location>
</feature>
<feature type="region of interest" description="Disordered" evidence="3">
    <location>
        <begin position="692"/>
        <end position="740"/>
    </location>
</feature>